<dbReference type="Pfam" id="PF17032">
    <property type="entry name" value="Zn_ribbon_15"/>
    <property type="match status" value="1"/>
</dbReference>
<keyword evidence="4" id="KW-1185">Reference proteome</keyword>
<proteinExistence type="predicted"/>
<dbReference type="RefSeq" id="WP_350356705.1">
    <property type="nucleotide sequence ID" value="NZ_JAGGJA010000008.1"/>
</dbReference>
<keyword evidence="1" id="KW-0812">Transmembrane</keyword>
<organism evidence="3 4">
    <name type="scientific">Fodinibius salsisoli</name>
    <dbReference type="NCBI Taxonomy" id="2820877"/>
    <lineage>
        <taxon>Bacteria</taxon>
        <taxon>Pseudomonadati</taxon>
        <taxon>Balneolota</taxon>
        <taxon>Balneolia</taxon>
        <taxon>Balneolales</taxon>
        <taxon>Balneolaceae</taxon>
        <taxon>Fodinibius</taxon>
    </lineage>
</organism>
<evidence type="ECO:0000259" key="2">
    <source>
        <dbReference type="Pfam" id="PF17032"/>
    </source>
</evidence>
<name>A0ABT3PPV0_9BACT</name>
<evidence type="ECO:0000256" key="1">
    <source>
        <dbReference type="SAM" id="Phobius"/>
    </source>
</evidence>
<feature type="transmembrane region" description="Helical" evidence="1">
    <location>
        <begin position="89"/>
        <end position="108"/>
    </location>
</feature>
<keyword evidence="1" id="KW-1133">Transmembrane helix</keyword>
<evidence type="ECO:0000313" key="3">
    <source>
        <dbReference type="EMBL" id="MCW9707888.1"/>
    </source>
</evidence>
<gene>
    <name evidence="3" type="ORF">J6I44_13555</name>
</gene>
<dbReference type="EMBL" id="JAGGJA010000008">
    <property type="protein sequence ID" value="MCW9707888.1"/>
    <property type="molecule type" value="Genomic_DNA"/>
</dbReference>
<dbReference type="InterPro" id="IPR031493">
    <property type="entry name" value="Zinc_ribbon_15"/>
</dbReference>
<feature type="domain" description="Zinc-ribbon 15" evidence="2">
    <location>
        <begin position="21"/>
        <end position="69"/>
    </location>
</feature>
<dbReference type="Proteomes" id="UP001207918">
    <property type="component" value="Unassembled WGS sequence"/>
</dbReference>
<evidence type="ECO:0000313" key="4">
    <source>
        <dbReference type="Proteomes" id="UP001207918"/>
    </source>
</evidence>
<keyword evidence="1" id="KW-0472">Membrane</keyword>
<comment type="caution">
    <text evidence="3">The sequence shown here is derived from an EMBL/GenBank/DDBJ whole genome shotgun (WGS) entry which is preliminary data.</text>
</comment>
<accession>A0ABT3PPV0</accession>
<protein>
    <submittedName>
        <fullName evidence="3">Zinc-ribbon domain-containing protein</fullName>
    </submittedName>
</protein>
<sequence length="109" mass="12707">MIFFFGVKGKSVHNELLKDQECTHCGQVNTTYLDFTSRYVHCFWIPLFSIGKKAFTYCSHCKQALSQKEMPVVYKSAVERHKDNAQTPIWHYSGLLIFCLLVFLFFSVI</sequence>
<reference evidence="3 4" key="1">
    <citation type="submission" date="2021-03" db="EMBL/GenBank/DDBJ databases">
        <title>Aliifodinibius sp. nov., a new bacterium isolated from saline soil.</title>
        <authorList>
            <person name="Galisteo C."/>
            <person name="De La Haba R."/>
            <person name="Sanchez-Porro C."/>
            <person name="Ventosa A."/>
        </authorList>
    </citation>
    <scope>NUCLEOTIDE SEQUENCE [LARGE SCALE GENOMIC DNA]</scope>
    <source>
        <strain evidence="3 4">1BSP15-2V2</strain>
    </source>
</reference>